<gene>
    <name evidence="2" type="ORF">PPRIM_AZ9-3.1.T1210162</name>
</gene>
<evidence type="ECO:0000313" key="2">
    <source>
        <dbReference type="EMBL" id="CAD8103667.1"/>
    </source>
</evidence>
<dbReference type="OMA" id="FNDDWRK"/>
<name>A0A8S1PK96_PARPR</name>
<reference evidence="2" key="1">
    <citation type="submission" date="2021-01" db="EMBL/GenBank/DDBJ databases">
        <authorList>
            <consortium name="Genoscope - CEA"/>
            <person name="William W."/>
        </authorList>
    </citation>
    <scope>NUCLEOTIDE SEQUENCE</scope>
</reference>
<organism evidence="2 3">
    <name type="scientific">Paramecium primaurelia</name>
    <dbReference type="NCBI Taxonomy" id="5886"/>
    <lineage>
        <taxon>Eukaryota</taxon>
        <taxon>Sar</taxon>
        <taxon>Alveolata</taxon>
        <taxon>Ciliophora</taxon>
        <taxon>Intramacronucleata</taxon>
        <taxon>Oligohymenophorea</taxon>
        <taxon>Peniculida</taxon>
        <taxon>Parameciidae</taxon>
        <taxon>Paramecium</taxon>
    </lineage>
</organism>
<accession>A0A8S1PK96</accession>
<proteinExistence type="predicted"/>
<evidence type="ECO:0000313" key="3">
    <source>
        <dbReference type="Proteomes" id="UP000688137"/>
    </source>
</evidence>
<dbReference type="AlphaFoldDB" id="A0A8S1PK96"/>
<keyword evidence="1" id="KW-0175">Coiled coil</keyword>
<sequence length="673" mass="80265">MYEFANEKIRGLNGSKIIRQDKTKYRSHNFFSVNPHVRMLSQLFQKSPYLTQFKEMLFLSLQQIYLRSSQILTVLQWMQPPILCNSQKKRDQQYLKIIQYAQQTRQLGIVPEQIYIIEIERLLKVIQNDNKEISLKILYELCVAMNCIIKGKQEFVLYDKFFAYLYHQFNSGYDYVQQSIQQREYLKKQKEEQKLGKLNQHGLRRVGQISILKNEFYLEEQQNDGISNIPQLLTIDSQLKLPNSRLLSGKLSQQVQNAEVAIQDLQKEVKDYYNMYAEYFYDSVKNLIQYKGGNESLNYKFLGLKFNMKEMLTLNTVYLNEENGTKLYLHQYQLVSGLNEKQNSLTKYLTYQSMFNNNNNNNNNKEDQVENLQEFLRQSPPLSPHQSNIHIKTETVHQQTHSNEDIRVEYEDGNQNEYENEYGVLLDFTLFDPQTTVQYQVYSVNSECIAGIKITFPEEQSSFRLIEFPCIEPQEGGYDCHTYQFKPLSNIKGCQVELIQMTPSRRFIKNFILLVQDSDNPQDPNKLKFFKFDFQKNQEMGDIQNLHDQIMPYFNDDWRKSKFPLYVNFLYTHLPQAQQQQIETQLKKITFAINSMFPYVEYLENKKKLINPNVFEMYVQQLGRYKNRDQYQRTVFIQIENWQQILQERIIDSILDNIIIFIWNGGFENRKLQ</sequence>
<comment type="caution">
    <text evidence="2">The sequence shown here is derived from an EMBL/GenBank/DDBJ whole genome shotgun (WGS) entry which is preliminary data.</text>
</comment>
<evidence type="ECO:0000256" key="1">
    <source>
        <dbReference type="SAM" id="Coils"/>
    </source>
</evidence>
<feature type="coiled-coil region" evidence="1">
    <location>
        <begin position="248"/>
        <end position="275"/>
    </location>
</feature>
<dbReference type="Proteomes" id="UP000688137">
    <property type="component" value="Unassembled WGS sequence"/>
</dbReference>
<protein>
    <submittedName>
        <fullName evidence="2">Uncharacterized protein</fullName>
    </submittedName>
</protein>
<keyword evidence="3" id="KW-1185">Reference proteome</keyword>
<dbReference type="EMBL" id="CAJJDM010000124">
    <property type="protein sequence ID" value="CAD8103667.1"/>
    <property type="molecule type" value="Genomic_DNA"/>
</dbReference>